<dbReference type="Gene3D" id="2.70.50.70">
    <property type="match status" value="1"/>
</dbReference>
<keyword evidence="10" id="KW-0964">Secreted</keyword>
<dbReference type="PANTHER" id="PTHR33353:SF18">
    <property type="entry name" value="ENDOGLUCANASE II"/>
    <property type="match status" value="1"/>
</dbReference>
<dbReference type="GO" id="GO:0030245">
    <property type="term" value="P:cellulose catabolic process"/>
    <property type="evidence" value="ECO:0007669"/>
    <property type="project" value="UniProtKB-UniRule"/>
</dbReference>
<dbReference type="PROSITE" id="PS00562">
    <property type="entry name" value="CBM1_1"/>
    <property type="match status" value="1"/>
</dbReference>
<dbReference type="InterPro" id="IPR035971">
    <property type="entry name" value="CBD_sf"/>
</dbReference>
<comment type="catalytic activity">
    <reaction evidence="10">
        <text>[(1-&gt;4)-beta-D-glucosyl]n+m + reduced acceptor + O2 = 4-dehydro-beta-D-glucosyl-[(1-&gt;4)-beta-D-glucosyl]n-1 + [(1-&gt;4)-beta-D-glucosyl]m + acceptor + H2O.</text>
        <dbReference type="EC" id="1.14.99.56"/>
    </reaction>
</comment>
<dbReference type="Pfam" id="PF03443">
    <property type="entry name" value="AA9"/>
    <property type="match status" value="1"/>
</dbReference>
<dbReference type="AlphaFoldDB" id="A0A8H5B1Z4"/>
<dbReference type="Proteomes" id="UP000567179">
    <property type="component" value="Unassembled WGS sequence"/>
</dbReference>
<evidence type="ECO:0000256" key="11">
    <source>
        <dbReference type="SAM" id="MobiDB-lite"/>
    </source>
</evidence>
<dbReference type="InterPro" id="IPR049892">
    <property type="entry name" value="AA9"/>
</dbReference>
<dbReference type="InterPro" id="IPR005103">
    <property type="entry name" value="AA9_LPMO"/>
</dbReference>
<name>A0A8H5B1Z4_9AGAR</name>
<evidence type="ECO:0000256" key="9">
    <source>
        <dbReference type="ARBA" id="ARBA00023326"/>
    </source>
</evidence>
<evidence type="ECO:0000256" key="3">
    <source>
        <dbReference type="ARBA" id="ARBA00023001"/>
    </source>
</evidence>
<reference evidence="14 15" key="1">
    <citation type="journal article" date="2020" name="ISME J.">
        <title>Uncovering the hidden diversity of litter-decomposition mechanisms in mushroom-forming fungi.</title>
        <authorList>
            <person name="Floudas D."/>
            <person name="Bentzer J."/>
            <person name="Ahren D."/>
            <person name="Johansson T."/>
            <person name="Persson P."/>
            <person name="Tunlid A."/>
        </authorList>
    </citation>
    <scope>NUCLEOTIDE SEQUENCE [LARGE SCALE GENOMIC DNA]</scope>
    <source>
        <strain evidence="14 15">CBS 101986</strain>
    </source>
</reference>
<keyword evidence="3 10" id="KW-0136">Cellulose degradation</keyword>
<dbReference type="OrthoDB" id="2525337at2759"/>
<dbReference type="EMBL" id="JAACJJ010000043">
    <property type="protein sequence ID" value="KAF5315152.1"/>
    <property type="molecule type" value="Genomic_DNA"/>
</dbReference>
<comment type="domain">
    <text evidence="10">Has a modular structure: an endo-beta-1,4-glucanase catalytic module at the N-terminus, a linker rich in serines and threonines, and a C-terminal carbohydrate-binding module (CBM).</text>
</comment>
<feature type="region of interest" description="Disordered" evidence="11">
    <location>
        <begin position="247"/>
        <end position="290"/>
    </location>
</feature>
<evidence type="ECO:0000256" key="1">
    <source>
        <dbReference type="ARBA" id="ARBA00022723"/>
    </source>
</evidence>
<dbReference type="InterPro" id="IPR000254">
    <property type="entry name" value="CBD"/>
</dbReference>
<dbReference type="PROSITE" id="PS51164">
    <property type="entry name" value="CBM1_2"/>
    <property type="match status" value="1"/>
</dbReference>
<evidence type="ECO:0000256" key="7">
    <source>
        <dbReference type="ARBA" id="ARBA00023157"/>
    </source>
</evidence>
<organism evidence="14 15">
    <name type="scientific">Psilocybe cf. subviscida</name>
    <dbReference type="NCBI Taxonomy" id="2480587"/>
    <lineage>
        <taxon>Eukaryota</taxon>
        <taxon>Fungi</taxon>
        <taxon>Dikarya</taxon>
        <taxon>Basidiomycota</taxon>
        <taxon>Agaricomycotina</taxon>
        <taxon>Agaricomycetes</taxon>
        <taxon>Agaricomycetidae</taxon>
        <taxon>Agaricales</taxon>
        <taxon>Agaricineae</taxon>
        <taxon>Strophariaceae</taxon>
        <taxon>Psilocybe</taxon>
    </lineage>
</organism>
<feature type="signal peptide" evidence="12">
    <location>
        <begin position="1"/>
        <end position="19"/>
    </location>
</feature>
<comment type="function">
    <text evidence="10">Lytic polysaccharide monooxygenase (LMPO) that depolymerizes crystalline and amorphous polysaccharides via the oxidation of scissile alpha- or beta-(1-4)-glycosidic bonds, yielding C1 and/or C4 oxidation products. Catalysis by LPMOs requires the reduction of the active-site copper from Cu(II) to Cu(I) by a reducing agent and H(2)O(2) or O(2) as a cosubstrate.</text>
</comment>
<protein>
    <recommendedName>
        <fullName evidence="10">AA9 family lytic polysaccharide monooxygenase</fullName>
        <ecNumber evidence="10">1.14.99.56</ecNumber>
    </recommendedName>
    <alternativeName>
        <fullName evidence="10">Endo-beta-1,4-glucanase</fullName>
    </alternativeName>
    <alternativeName>
        <fullName evidence="10">Glycosyl hydrolase 61 family protein</fullName>
    </alternativeName>
</protein>
<feature type="domain" description="CBM1" evidence="13">
    <location>
        <begin position="289"/>
        <end position="325"/>
    </location>
</feature>
<feature type="chain" id="PRO_5034136577" description="AA9 family lytic polysaccharide monooxygenase" evidence="12">
    <location>
        <begin position="20"/>
        <end position="325"/>
    </location>
</feature>
<dbReference type="EC" id="1.14.99.56" evidence="10"/>
<gene>
    <name evidence="14" type="ORF">D9619_007056</name>
</gene>
<keyword evidence="7 10" id="KW-1015">Disulfide bond</keyword>
<dbReference type="GO" id="GO:0004497">
    <property type="term" value="F:monooxygenase activity"/>
    <property type="evidence" value="ECO:0007669"/>
    <property type="project" value="UniProtKB-KW"/>
</dbReference>
<proteinExistence type="predicted"/>
<keyword evidence="9 10" id="KW-0624">Polysaccharide degradation</keyword>
<evidence type="ECO:0000256" key="6">
    <source>
        <dbReference type="ARBA" id="ARBA00023033"/>
    </source>
</evidence>
<dbReference type="Pfam" id="PF00734">
    <property type="entry name" value="CBM_1"/>
    <property type="match status" value="1"/>
</dbReference>
<dbReference type="PANTHER" id="PTHR33353">
    <property type="entry name" value="PUTATIVE (AFU_ORTHOLOGUE AFUA_1G12560)-RELATED"/>
    <property type="match status" value="1"/>
</dbReference>
<keyword evidence="15" id="KW-1185">Reference proteome</keyword>
<evidence type="ECO:0000259" key="13">
    <source>
        <dbReference type="PROSITE" id="PS51164"/>
    </source>
</evidence>
<evidence type="ECO:0000256" key="12">
    <source>
        <dbReference type="SAM" id="SignalP"/>
    </source>
</evidence>
<dbReference type="SMART" id="SM00236">
    <property type="entry name" value="fCBD"/>
    <property type="match status" value="1"/>
</dbReference>
<evidence type="ECO:0000256" key="10">
    <source>
        <dbReference type="RuleBase" id="RU368122"/>
    </source>
</evidence>
<keyword evidence="6" id="KW-0503">Monooxygenase</keyword>
<dbReference type="SUPFAM" id="SSF57180">
    <property type="entry name" value="Cellulose-binding domain"/>
    <property type="match status" value="1"/>
</dbReference>
<dbReference type="GO" id="GO:0030248">
    <property type="term" value="F:cellulose binding"/>
    <property type="evidence" value="ECO:0007669"/>
    <property type="project" value="UniProtKB-UniRule"/>
</dbReference>
<evidence type="ECO:0000313" key="15">
    <source>
        <dbReference type="Proteomes" id="UP000567179"/>
    </source>
</evidence>
<feature type="compositionally biased region" description="Low complexity" evidence="11">
    <location>
        <begin position="253"/>
        <end position="288"/>
    </location>
</feature>
<dbReference type="GO" id="GO:0005576">
    <property type="term" value="C:extracellular region"/>
    <property type="evidence" value="ECO:0007669"/>
    <property type="project" value="UniProtKB-SubCell"/>
</dbReference>
<keyword evidence="1" id="KW-0479">Metal-binding</keyword>
<dbReference type="GO" id="GO:0008810">
    <property type="term" value="F:cellulase activity"/>
    <property type="evidence" value="ECO:0007669"/>
    <property type="project" value="UniProtKB-UniRule"/>
</dbReference>
<evidence type="ECO:0000256" key="4">
    <source>
        <dbReference type="ARBA" id="ARBA00023002"/>
    </source>
</evidence>
<evidence type="ECO:0000313" key="14">
    <source>
        <dbReference type="EMBL" id="KAF5315152.1"/>
    </source>
</evidence>
<keyword evidence="8 10" id="KW-0119">Carbohydrate metabolism</keyword>
<dbReference type="GO" id="GO:0046872">
    <property type="term" value="F:metal ion binding"/>
    <property type="evidence" value="ECO:0007669"/>
    <property type="project" value="UniProtKB-KW"/>
</dbReference>
<keyword evidence="4" id="KW-0560">Oxidoreductase</keyword>
<comment type="caution">
    <text evidence="14">The sequence shown here is derived from an EMBL/GenBank/DDBJ whole genome shotgun (WGS) entry which is preliminary data.</text>
</comment>
<evidence type="ECO:0000256" key="5">
    <source>
        <dbReference type="ARBA" id="ARBA00023008"/>
    </source>
</evidence>
<accession>A0A8H5B1Z4</accession>
<keyword evidence="2 12" id="KW-0732">Signal</keyword>
<sequence>MKSTTFIITALAFAHSASAYTIFQELYVNGVSAGHINGIRVPDYNGPITDVTSNDVICNGGINPYHTPMSTTVIPVPAGAQVTAEFHHGVNGPEPGNDPADPIDPSHKGPVIAYLAKVASATQSTVTGLGWFKIYQDGYNPSTGKWAVDTLIANKGKVTFTIPSCIAAGQYLLRVEIITLHGALTYPGAQLYMECAQLSITGGGNTSPATVSFPGAYKSSDPGITINIYQQLTGYTIPGPSVFSCSGNGGGSSSTTKPTTTTSTVKPTSSSTTRPASTTTSTTAPSSTGTVARYGQCGGSGYTGSTVCVSPYTCTKSNDWYSQCL</sequence>
<dbReference type="CDD" id="cd21175">
    <property type="entry name" value="LPMO_AA9"/>
    <property type="match status" value="1"/>
</dbReference>
<evidence type="ECO:0000256" key="2">
    <source>
        <dbReference type="ARBA" id="ARBA00022729"/>
    </source>
</evidence>
<comment type="subcellular location">
    <subcellularLocation>
        <location evidence="10">Secreted</location>
    </subcellularLocation>
</comment>
<keyword evidence="5" id="KW-0186">Copper</keyword>
<evidence type="ECO:0000256" key="8">
    <source>
        <dbReference type="ARBA" id="ARBA00023277"/>
    </source>
</evidence>